<dbReference type="CDD" id="cd22999">
    <property type="entry name" value="SAP_SLX4"/>
    <property type="match status" value="1"/>
</dbReference>
<keyword evidence="4" id="KW-0233">DNA recombination</keyword>
<evidence type="ECO:0000256" key="7">
    <source>
        <dbReference type="ARBA" id="ARBA00029496"/>
    </source>
</evidence>
<evidence type="ECO:0000313" key="10">
    <source>
        <dbReference type="WBParaSite" id="nRc.2.0.1.t47136-RA"/>
    </source>
</evidence>
<evidence type="ECO:0000256" key="8">
    <source>
        <dbReference type="SAM" id="MobiDB-lite"/>
    </source>
</evidence>
<dbReference type="Proteomes" id="UP000887565">
    <property type="component" value="Unplaced"/>
</dbReference>
<accession>A0A915LBI2</accession>
<evidence type="ECO:0000256" key="1">
    <source>
        <dbReference type="ARBA" id="ARBA00004123"/>
    </source>
</evidence>
<keyword evidence="5" id="KW-0234">DNA repair</keyword>
<comment type="similarity">
    <text evidence="2">Belongs to the SLX4 family.</text>
</comment>
<dbReference type="PANTHER" id="PTHR21541">
    <property type="entry name" value="BTB POZ DOMAIN CONTAINING 12"/>
    <property type="match status" value="1"/>
</dbReference>
<dbReference type="AlphaFoldDB" id="A0A915LBI2"/>
<dbReference type="GO" id="GO:0033557">
    <property type="term" value="C:Slx1-Slx4 complex"/>
    <property type="evidence" value="ECO:0007669"/>
    <property type="project" value="InterPro"/>
</dbReference>
<dbReference type="GO" id="GO:0006260">
    <property type="term" value="P:DNA replication"/>
    <property type="evidence" value="ECO:0007669"/>
    <property type="project" value="InterPro"/>
</dbReference>
<dbReference type="InterPro" id="IPR018030">
    <property type="entry name" value="Fimbrial_membr_usher_CS"/>
</dbReference>
<evidence type="ECO:0000256" key="3">
    <source>
        <dbReference type="ARBA" id="ARBA00022763"/>
    </source>
</evidence>
<evidence type="ECO:0000256" key="2">
    <source>
        <dbReference type="ARBA" id="ARBA00006661"/>
    </source>
</evidence>
<feature type="region of interest" description="Disordered" evidence="8">
    <location>
        <begin position="103"/>
        <end position="137"/>
    </location>
</feature>
<proteinExistence type="inferred from homology"/>
<feature type="region of interest" description="Disordered" evidence="8">
    <location>
        <begin position="436"/>
        <end position="456"/>
    </location>
</feature>
<dbReference type="Pfam" id="PF09494">
    <property type="entry name" value="Slx4"/>
    <property type="match status" value="1"/>
</dbReference>
<comment type="subcellular location">
    <subcellularLocation>
        <location evidence="1">Nucleus</location>
    </subcellularLocation>
</comment>
<dbReference type="GO" id="GO:0000712">
    <property type="term" value="P:resolution of meiotic recombination intermediates"/>
    <property type="evidence" value="ECO:0007669"/>
    <property type="project" value="TreeGrafter"/>
</dbReference>
<dbReference type="GO" id="GO:0006281">
    <property type="term" value="P:DNA repair"/>
    <property type="evidence" value="ECO:0007669"/>
    <property type="project" value="UniProtKB-KW"/>
</dbReference>
<dbReference type="InterPro" id="IPR018574">
    <property type="entry name" value="Structure-sp_endonuc_su_Slx4"/>
</dbReference>
<dbReference type="PROSITE" id="PS01151">
    <property type="entry name" value="FIMBRIAL_USHER"/>
    <property type="match status" value="1"/>
</dbReference>
<name>A0A915LBI2_ROMCU</name>
<sequence>MISLDQDEKITKCQVCEKDLSHLNDIRRLQHLNRCLDSKEQHTKFENKVVAYNNTIDCPICQIPLPPGPFRISHLKKCSNQNNIAIREVLQLLQTQESIASARKAKNLPHTKASVPSLERCAPKKSKSKLQPSSLDDEQIQLAKSLSLSESRSTVLPESQSCSISLDSFLGLKTASEKITKLESSSDEARLETLQERLLGIVSNSVNKTRSSVVSQAHSNDRALWWNMHKEPPSKNSKAIFEQPANPLENMESDDVIIIDDIDTPCCSGSVSNFLTTNTAHQISRSVTPDLFENPCETNQNCSFTAIIDCSPFIEHADPDSQSSKEAKYDFIQYERLENTKRIIHDNSISEYKLGIESDDEDLDRPLHERIKLKLSGSNGKSTTEDRNSKTVTEIDSKKKLLSDTFLEDAINMLANDSSFFDGSVAHQDCSEKALTEEKTSLKSQHASEPPKNLFTPTQTTFKIVKRTNVTPMPDYHRFTSPELSKELEKYGLKNMAKRRALPLLKRLFDETHPYVDEDGRLFVKMTDNLTEKEKTKKDKKKSNRRISSSQPVMKSTASKRNKNCEQNESLSQTDKLSKSFSDDEDDCISEQDILEESFFPEVEKDVTMQEEVDVDQKLRDFFRSDTSMYTKILTYEPIPLKETHLSVKSIGIKCSLNYFMDFLDKQGITFTMKDDNANKPRRHY</sequence>
<organism evidence="9 10">
    <name type="scientific">Romanomermis culicivorax</name>
    <name type="common">Nematode worm</name>
    <dbReference type="NCBI Taxonomy" id="13658"/>
    <lineage>
        <taxon>Eukaryota</taxon>
        <taxon>Metazoa</taxon>
        <taxon>Ecdysozoa</taxon>
        <taxon>Nematoda</taxon>
        <taxon>Enoplea</taxon>
        <taxon>Dorylaimia</taxon>
        <taxon>Mermithida</taxon>
        <taxon>Mermithoidea</taxon>
        <taxon>Mermithidae</taxon>
        <taxon>Romanomermis</taxon>
    </lineage>
</organism>
<keyword evidence="9" id="KW-1185">Reference proteome</keyword>
<evidence type="ECO:0000313" key="9">
    <source>
        <dbReference type="Proteomes" id="UP000887565"/>
    </source>
</evidence>
<feature type="region of interest" description="Disordered" evidence="8">
    <location>
        <begin position="533"/>
        <end position="584"/>
    </location>
</feature>
<feature type="compositionally biased region" description="Polar residues" evidence="8">
    <location>
        <begin position="546"/>
        <end position="575"/>
    </location>
</feature>
<evidence type="ECO:0000256" key="6">
    <source>
        <dbReference type="ARBA" id="ARBA00023242"/>
    </source>
</evidence>
<protein>
    <recommendedName>
        <fullName evidence="7">Structure-specific endonuclease subunit SLX4</fullName>
    </recommendedName>
</protein>
<dbReference type="WBParaSite" id="nRc.2.0.1.t47136-RA">
    <property type="protein sequence ID" value="nRc.2.0.1.t47136-RA"/>
    <property type="gene ID" value="nRc.2.0.1.g47136"/>
</dbReference>
<keyword evidence="6" id="KW-0539">Nucleus</keyword>
<evidence type="ECO:0000256" key="5">
    <source>
        <dbReference type="ARBA" id="ARBA00023204"/>
    </source>
</evidence>
<evidence type="ECO:0000256" key="4">
    <source>
        <dbReference type="ARBA" id="ARBA00023172"/>
    </source>
</evidence>
<dbReference type="PANTHER" id="PTHR21541:SF3">
    <property type="entry name" value="STRUCTURE-SPECIFIC ENDONUCLEASE SUBUNIT SLX4"/>
    <property type="match status" value="1"/>
</dbReference>
<reference evidence="10" key="1">
    <citation type="submission" date="2022-11" db="UniProtKB">
        <authorList>
            <consortium name="WormBaseParasite"/>
        </authorList>
    </citation>
    <scope>IDENTIFICATION</scope>
</reference>
<keyword evidence="3" id="KW-0227">DNA damage</keyword>